<evidence type="ECO:0000256" key="1">
    <source>
        <dbReference type="ARBA" id="ARBA00006484"/>
    </source>
</evidence>
<evidence type="ECO:0000313" key="2">
    <source>
        <dbReference type="EMBL" id="MDL2407073.1"/>
    </source>
</evidence>
<dbReference type="PANTHER" id="PTHR43943:SF2">
    <property type="entry name" value="DEHYDROGENASE_REDUCTASE 4"/>
    <property type="match status" value="1"/>
</dbReference>
<gene>
    <name evidence="2" type="ORF">PY650_15650</name>
</gene>
<comment type="caution">
    <text evidence="2">The sequence shown here is derived from an EMBL/GenBank/DDBJ whole genome shotgun (WGS) entry which is preliminary data.</text>
</comment>
<comment type="similarity">
    <text evidence="1">Belongs to the short-chain dehydrogenases/reductases (SDR) family.</text>
</comment>
<dbReference type="PRINTS" id="PR00081">
    <property type="entry name" value="GDHRDH"/>
</dbReference>
<dbReference type="CDD" id="cd05233">
    <property type="entry name" value="SDR_c"/>
    <property type="match status" value="1"/>
</dbReference>
<accession>A0ABT7KGG5</accession>
<keyword evidence="2" id="KW-0560">Oxidoreductase</keyword>
<dbReference type="SUPFAM" id="SSF51735">
    <property type="entry name" value="NAD(P)-binding Rossmann-fold domains"/>
    <property type="match status" value="1"/>
</dbReference>
<dbReference type="EMBL" id="JARFYN010000017">
    <property type="protein sequence ID" value="MDL2407073.1"/>
    <property type="molecule type" value="Genomic_DNA"/>
</dbReference>
<protein>
    <submittedName>
        <fullName evidence="2">SDR family oxidoreductase</fullName>
        <ecNumber evidence="2">1.-.-.-</ecNumber>
    </submittedName>
</protein>
<proteinExistence type="inferred from homology"/>
<dbReference type="GO" id="GO:0016491">
    <property type="term" value="F:oxidoreductase activity"/>
    <property type="evidence" value="ECO:0007669"/>
    <property type="project" value="UniProtKB-KW"/>
</dbReference>
<dbReference type="Proteomes" id="UP001172630">
    <property type="component" value="Unassembled WGS sequence"/>
</dbReference>
<dbReference type="InterPro" id="IPR002347">
    <property type="entry name" value="SDR_fam"/>
</dbReference>
<organism evidence="2 3">
    <name type="scientific">Rhizobium calliandrae</name>
    <dbReference type="NCBI Taxonomy" id="1312182"/>
    <lineage>
        <taxon>Bacteria</taxon>
        <taxon>Pseudomonadati</taxon>
        <taxon>Pseudomonadota</taxon>
        <taxon>Alphaproteobacteria</taxon>
        <taxon>Hyphomicrobiales</taxon>
        <taxon>Rhizobiaceae</taxon>
        <taxon>Rhizobium/Agrobacterium group</taxon>
        <taxon>Rhizobium</taxon>
    </lineage>
</organism>
<reference evidence="2" key="1">
    <citation type="submission" date="2023-06" db="EMBL/GenBank/DDBJ databases">
        <title>Phylogenetic Diversity of Rhizobium strains.</title>
        <authorList>
            <person name="Moura F.T."/>
            <person name="Helene L.C.F."/>
            <person name="Hungria M."/>
        </authorList>
    </citation>
    <scope>NUCLEOTIDE SEQUENCE</scope>
    <source>
        <strain evidence="2">CCGE524</strain>
    </source>
</reference>
<sequence>MKIDLSGKTAIVTGSTSGIGLAIAKGLAGTGATVVVNGRSEAGVGAAIVSIPKGVPFAKVSGVAADVSAASDRANLVEAVPSADILINNPTIFEPNDFFDTSDEDWSRFFDTNVMSAARLSRAYLKGMLERNWGRIVFVSSEADLNIPTEMIQYAASKTAQLAMSRGLAELTKGTAVTVDSMSPGPTLPEGIETFVKELAKQNGRLEEEAAALLVKRHRSTQLIQRFPLV</sequence>
<dbReference type="RefSeq" id="WP_285880278.1">
    <property type="nucleotide sequence ID" value="NZ_JARFYN010000017.1"/>
</dbReference>
<dbReference type="EC" id="1.-.-.-" evidence="2"/>
<dbReference type="InterPro" id="IPR036291">
    <property type="entry name" value="NAD(P)-bd_dom_sf"/>
</dbReference>
<dbReference type="Pfam" id="PF00106">
    <property type="entry name" value="adh_short"/>
    <property type="match status" value="1"/>
</dbReference>
<dbReference type="PANTHER" id="PTHR43943">
    <property type="entry name" value="DEHYDROGENASE/REDUCTASE (SDR FAMILY) MEMBER 4"/>
    <property type="match status" value="1"/>
</dbReference>
<dbReference type="Gene3D" id="3.40.50.720">
    <property type="entry name" value="NAD(P)-binding Rossmann-like Domain"/>
    <property type="match status" value="1"/>
</dbReference>
<evidence type="ECO:0000313" key="3">
    <source>
        <dbReference type="Proteomes" id="UP001172630"/>
    </source>
</evidence>
<name>A0ABT7KGG5_9HYPH</name>
<keyword evidence="3" id="KW-1185">Reference proteome</keyword>